<comment type="caution">
    <text evidence="1">The sequence shown here is derived from an EMBL/GenBank/DDBJ whole genome shotgun (WGS) entry which is preliminary data.</text>
</comment>
<evidence type="ECO:0000313" key="1">
    <source>
        <dbReference type="EMBL" id="PTA68788.1"/>
    </source>
</evidence>
<dbReference type="Proteomes" id="UP000240317">
    <property type="component" value="Unassembled WGS sequence"/>
</dbReference>
<accession>A0A2T3WA50</accession>
<name>A0A2T3WA50_9DEIO</name>
<sequence length="59" mass="6505">MSTFLILVVLIGAPVWLLLRWVKVRPELEQQGRAVEPLTGALYAGGQQQAREGMNDRAG</sequence>
<organism evidence="1 2">
    <name type="scientific">Deinococcus arcticus</name>
    <dbReference type="NCBI Taxonomy" id="2136176"/>
    <lineage>
        <taxon>Bacteria</taxon>
        <taxon>Thermotogati</taxon>
        <taxon>Deinococcota</taxon>
        <taxon>Deinococci</taxon>
        <taxon>Deinococcales</taxon>
        <taxon>Deinococcaceae</taxon>
        <taxon>Deinococcus</taxon>
    </lineage>
</organism>
<protein>
    <submittedName>
        <fullName evidence="1">Uncharacterized protein</fullName>
    </submittedName>
</protein>
<keyword evidence="2" id="KW-1185">Reference proteome</keyword>
<gene>
    <name evidence="1" type="ORF">C8263_05995</name>
</gene>
<dbReference type="AlphaFoldDB" id="A0A2T3WA50"/>
<evidence type="ECO:0000313" key="2">
    <source>
        <dbReference type="Proteomes" id="UP000240317"/>
    </source>
</evidence>
<reference evidence="1 2" key="1">
    <citation type="submission" date="2018-03" db="EMBL/GenBank/DDBJ databases">
        <title>Draft genome of Deinococcus sp. OD32.</title>
        <authorList>
            <person name="Wang X.-P."/>
            <person name="Du Z.-J."/>
        </authorList>
    </citation>
    <scope>NUCLEOTIDE SEQUENCE [LARGE SCALE GENOMIC DNA]</scope>
    <source>
        <strain evidence="1 2">OD32</strain>
    </source>
</reference>
<dbReference type="RefSeq" id="WP_107137207.1">
    <property type="nucleotide sequence ID" value="NZ_PYSV01000004.1"/>
</dbReference>
<proteinExistence type="predicted"/>
<dbReference type="EMBL" id="PYSV01000004">
    <property type="protein sequence ID" value="PTA68788.1"/>
    <property type="molecule type" value="Genomic_DNA"/>
</dbReference>